<feature type="non-terminal residue" evidence="1">
    <location>
        <position position="1"/>
    </location>
</feature>
<name>A0ABV3HV02_9ACTN</name>
<evidence type="ECO:0000313" key="2">
    <source>
        <dbReference type="Proteomes" id="UP001552521"/>
    </source>
</evidence>
<keyword evidence="2" id="KW-1185">Reference proteome</keyword>
<evidence type="ECO:0000313" key="1">
    <source>
        <dbReference type="EMBL" id="MEV4682377.1"/>
    </source>
</evidence>
<gene>
    <name evidence="1" type="ORF">AB0K36_16540</name>
</gene>
<dbReference type="Proteomes" id="UP001552521">
    <property type="component" value="Unassembled WGS sequence"/>
</dbReference>
<proteinExistence type="predicted"/>
<reference evidence="1 2" key="1">
    <citation type="submission" date="2024-06" db="EMBL/GenBank/DDBJ databases">
        <title>The Natural Products Discovery Center: Release of the First 8490 Sequenced Strains for Exploring Actinobacteria Biosynthetic Diversity.</title>
        <authorList>
            <person name="Kalkreuter E."/>
            <person name="Kautsar S.A."/>
            <person name="Yang D."/>
            <person name="Bader C.D."/>
            <person name="Teijaro C.N."/>
            <person name="Fluegel L."/>
            <person name="Davis C.M."/>
            <person name="Simpson J.R."/>
            <person name="Lauterbach L."/>
            <person name="Steele A.D."/>
            <person name="Gui C."/>
            <person name="Meng S."/>
            <person name="Li G."/>
            <person name="Viehrig K."/>
            <person name="Ye F."/>
            <person name="Su P."/>
            <person name="Kiefer A.F."/>
            <person name="Nichols A."/>
            <person name="Cepeda A.J."/>
            <person name="Yan W."/>
            <person name="Fan B."/>
            <person name="Jiang Y."/>
            <person name="Adhikari A."/>
            <person name="Zheng C.-J."/>
            <person name="Schuster L."/>
            <person name="Cowan T.M."/>
            <person name="Smanski M.J."/>
            <person name="Chevrette M.G."/>
            <person name="De Carvalho L.P.S."/>
            <person name="Shen B."/>
        </authorList>
    </citation>
    <scope>NUCLEOTIDE SEQUENCE [LARGE SCALE GENOMIC DNA]</scope>
    <source>
        <strain evidence="1 2">NPDC049344</strain>
    </source>
</reference>
<accession>A0ABV3HV02</accession>
<dbReference type="RefSeq" id="WP_364594243.1">
    <property type="nucleotide sequence ID" value="NZ_JBFAQK010000020.1"/>
</dbReference>
<sequence length="63" mass="7129">IAYAENPPKKYQDIYPIAFDADMKGLVRETVPYRHALSVAADSLHKQMNDGRGACAYWAWTRG</sequence>
<dbReference type="EMBL" id="JBFAQK010000020">
    <property type="protein sequence ID" value="MEV4682377.1"/>
    <property type="molecule type" value="Genomic_DNA"/>
</dbReference>
<comment type="caution">
    <text evidence="1">The sequence shown here is derived from an EMBL/GenBank/DDBJ whole genome shotgun (WGS) entry which is preliminary data.</text>
</comment>
<organism evidence="1 2">
    <name type="scientific">Streptomyces kurssanovii</name>
    <dbReference type="NCBI Taxonomy" id="67312"/>
    <lineage>
        <taxon>Bacteria</taxon>
        <taxon>Bacillati</taxon>
        <taxon>Actinomycetota</taxon>
        <taxon>Actinomycetes</taxon>
        <taxon>Kitasatosporales</taxon>
        <taxon>Streptomycetaceae</taxon>
        <taxon>Streptomyces</taxon>
    </lineage>
</organism>
<protein>
    <submittedName>
        <fullName evidence="1">Uncharacterized protein</fullName>
    </submittedName>
</protein>